<sequence length="382" mass="43861">MEDKNTQLGIEKQGRMSKRKRNSINYFDVNPHKLNLFNIWKKFPKKVFLILLSAILYNLGVAIFLAKAATVASGVAAIVQLFTLTIAKIAPYFAFIYLAANLPLIIIFWKKNSRLFMILTLYWLLFQVVFQSFMFIPAVRELFDKITIYIINWRPGITYSEIIPWNVYGHYPSTPGLTNSNPTWPIIIYAIIGAICSGLSAGIAWKYSGSTAGSDIIVYYFSYKKKKSIGIISTIISFIFSSLSIIVIFIIEYLGVGGPTKHWNSGAFILRVISSILYIFFFNFFVELLYPKYKKIKIEIYTKKPNEIIQHLKSINYWHGYNYSNVTSGYNNTETTKIETIALYLEQSNIKNEILKIDPQAWISVTLIHRIFGNLNTSKVEN</sequence>
<evidence type="ECO:0000313" key="6">
    <source>
        <dbReference type="EMBL" id="AWX42506.1"/>
    </source>
</evidence>
<dbReference type="InterPro" id="IPR019264">
    <property type="entry name" value="DUF2179"/>
</dbReference>
<keyword evidence="5" id="KW-0472">Membrane</keyword>
<dbReference type="RefSeq" id="WP_029330533.1">
    <property type="nucleotide sequence ID" value="NZ_CP030103.1"/>
</dbReference>
<evidence type="ECO:0000256" key="4">
    <source>
        <dbReference type="ARBA" id="ARBA00022989"/>
    </source>
</evidence>
<reference evidence="7" key="1">
    <citation type="submission" date="2018-06" db="EMBL/GenBank/DDBJ databases">
        <title>Complete genome sequences of Mycoplasma anatis, M. anseris and M. cloacale type strains.</title>
        <authorList>
            <person name="Grozner D."/>
            <person name="Forro B."/>
            <person name="Sulyok K.M."/>
            <person name="Marton S."/>
            <person name="Kreizinger Z."/>
            <person name="Banyai K."/>
            <person name="Gyuranecz M."/>
        </authorList>
    </citation>
    <scope>NUCLEOTIDE SEQUENCE [LARGE SCALE GENOMIC DNA]</scope>
    <source>
        <strain evidence="7">NCTC 10199</strain>
    </source>
</reference>
<dbReference type="PANTHER" id="PTHR33545:SF5">
    <property type="entry name" value="UPF0750 MEMBRANE PROTEIN YITT"/>
    <property type="match status" value="1"/>
</dbReference>
<dbReference type="InterPro" id="IPR015867">
    <property type="entry name" value="N-reg_PII/ATP_PRibTrfase_C"/>
</dbReference>
<keyword evidence="7" id="KW-1185">Reference proteome</keyword>
<dbReference type="OrthoDB" id="401129at2"/>
<dbReference type="InterPro" id="IPR051461">
    <property type="entry name" value="UPF0750_membrane"/>
</dbReference>
<dbReference type="Gene3D" id="3.30.70.120">
    <property type="match status" value="1"/>
</dbReference>
<evidence type="ECO:0000256" key="1">
    <source>
        <dbReference type="ARBA" id="ARBA00004651"/>
    </source>
</evidence>
<keyword evidence="4" id="KW-1133">Transmembrane helix</keyword>
<dbReference type="Pfam" id="PF10035">
    <property type="entry name" value="DUF2179"/>
    <property type="match status" value="1"/>
</dbReference>
<evidence type="ECO:0000313" key="7">
    <source>
        <dbReference type="Proteomes" id="UP000249865"/>
    </source>
</evidence>
<dbReference type="KEGG" id="mclo:DK849_00180"/>
<proteinExistence type="predicted"/>
<evidence type="ECO:0000256" key="5">
    <source>
        <dbReference type="ARBA" id="ARBA00023136"/>
    </source>
</evidence>
<comment type="subcellular location">
    <subcellularLocation>
        <location evidence="1">Cell membrane</location>
        <topology evidence="1">Multi-pass membrane protein</topology>
    </subcellularLocation>
</comment>
<evidence type="ECO:0000256" key="2">
    <source>
        <dbReference type="ARBA" id="ARBA00022475"/>
    </source>
</evidence>
<protein>
    <submittedName>
        <fullName evidence="6">YitT family protein</fullName>
    </submittedName>
</protein>
<organism evidence="6 7">
    <name type="scientific">Metamycoplasma cloacale</name>
    <dbReference type="NCBI Taxonomy" id="92401"/>
    <lineage>
        <taxon>Bacteria</taxon>
        <taxon>Bacillati</taxon>
        <taxon>Mycoplasmatota</taxon>
        <taxon>Mycoplasmoidales</taxon>
        <taxon>Metamycoplasmataceae</taxon>
        <taxon>Metamycoplasma</taxon>
    </lineage>
</organism>
<dbReference type="Proteomes" id="UP000249865">
    <property type="component" value="Chromosome"/>
</dbReference>
<dbReference type="PANTHER" id="PTHR33545">
    <property type="entry name" value="UPF0750 MEMBRANE PROTEIN YITT-RELATED"/>
    <property type="match status" value="1"/>
</dbReference>
<keyword evidence="3" id="KW-0812">Transmembrane</keyword>
<dbReference type="GO" id="GO:0005886">
    <property type="term" value="C:plasma membrane"/>
    <property type="evidence" value="ECO:0007669"/>
    <property type="project" value="UniProtKB-SubCell"/>
</dbReference>
<keyword evidence="2" id="KW-1003">Cell membrane</keyword>
<accession>A0A2Z4LLD8</accession>
<dbReference type="InterPro" id="IPR003740">
    <property type="entry name" value="YitT"/>
</dbReference>
<dbReference type="EMBL" id="CP030103">
    <property type="protein sequence ID" value="AWX42506.1"/>
    <property type="molecule type" value="Genomic_DNA"/>
</dbReference>
<gene>
    <name evidence="6" type="ORF">DK849_00180</name>
</gene>
<dbReference type="Pfam" id="PF02588">
    <property type="entry name" value="YitT_membrane"/>
    <property type="match status" value="1"/>
</dbReference>
<evidence type="ECO:0000256" key="3">
    <source>
        <dbReference type="ARBA" id="ARBA00022692"/>
    </source>
</evidence>
<dbReference type="AlphaFoldDB" id="A0A2Z4LLD8"/>
<name>A0A2Z4LLD8_9BACT</name>